<proteinExistence type="predicted"/>
<name>A0A645IPK9_9ZZZZ</name>
<gene>
    <name evidence="1" type="ORF">SDC9_200949</name>
</gene>
<sequence length="143" mass="16233">MSNSHAVMVRKKEPPPMMACVMIRDAFTCLFHFNRPIPATSQSRNSPASYRHKKAVPAQKLAPTSEIIENRLKYSRNIKMLNARESNISDSRNREVLSWTNSGWTAIMAPAKRQKIFLCFRHLQISNTTGTSQVPVTTFSNLP</sequence>
<evidence type="ECO:0000313" key="1">
    <source>
        <dbReference type="EMBL" id="MPN53285.1"/>
    </source>
</evidence>
<accession>A0A645IPK9</accession>
<organism evidence="1">
    <name type="scientific">bioreactor metagenome</name>
    <dbReference type="NCBI Taxonomy" id="1076179"/>
    <lineage>
        <taxon>unclassified sequences</taxon>
        <taxon>metagenomes</taxon>
        <taxon>ecological metagenomes</taxon>
    </lineage>
</organism>
<comment type="caution">
    <text evidence="1">The sequence shown here is derived from an EMBL/GenBank/DDBJ whole genome shotgun (WGS) entry which is preliminary data.</text>
</comment>
<reference evidence="1" key="1">
    <citation type="submission" date="2019-08" db="EMBL/GenBank/DDBJ databases">
        <authorList>
            <person name="Kucharzyk K."/>
            <person name="Murdoch R.W."/>
            <person name="Higgins S."/>
            <person name="Loffler F."/>
        </authorList>
    </citation>
    <scope>NUCLEOTIDE SEQUENCE</scope>
</reference>
<protein>
    <submittedName>
        <fullName evidence="1">Uncharacterized protein</fullName>
    </submittedName>
</protein>
<dbReference type="AlphaFoldDB" id="A0A645IPK9"/>
<dbReference type="EMBL" id="VSSQ01120260">
    <property type="protein sequence ID" value="MPN53285.1"/>
    <property type="molecule type" value="Genomic_DNA"/>
</dbReference>